<keyword evidence="2" id="KW-1185">Reference proteome</keyword>
<reference evidence="1 2" key="2">
    <citation type="submission" date="2019-08" db="EMBL/GenBank/DDBJ databases">
        <authorList>
            <person name="Henke P."/>
        </authorList>
    </citation>
    <scope>NUCLEOTIDE SEQUENCE [LARGE SCALE GENOMIC DNA]</scope>
    <source>
        <strain evidence="1">Phe10_nw2017</strain>
    </source>
</reference>
<proteinExistence type="predicted"/>
<organism evidence="1 2">
    <name type="scientific">Planctomyces bekefii</name>
    <dbReference type="NCBI Taxonomy" id="1653850"/>
    <lineage>
        <taxon>Bacteria</taxon>
        <taxon>Pseudomonadati</taxon>
        <taxon>Planctomycetota</taxon>
        <taxon>Planctomycetia</taxon>
        <taxon>Planctomycetales</taxon>
        <taxon>Planctomycetaceae</taxon>
        <taxon>Planctomyces</taxon>
    </lineage>
</organism>
<gene>
    <name evidence="1" type="ORF">E3A20_23990</name>
</gene>
<comment type="caution">
    <text evidence="1">The sequence shown here is derived from an EMBL/GenBank/DDBJ whole genome shotgun (WGS) entry which is preliminary data.</text>
</comment>
<reference evidence="1 2" key="1">
    <citation type="submission" date="2019-08" db="EMBL/GenBank/DDBJ databases">
        <title>100 year-old enigma solved: identification of Planctomyces bekefii, the type genus and species of the phylum Planctomycetes.</title>
        <authorList>
            <person name="Svetlana D.N."/>
            <person name="Overmann J."/>
        </authorList>
    </citation>
    <scope>NUCLEOTIDE SEQUENCE [LARGE SCALE GENOMIC DNA]</scope>
    <source>
        <strain evidence="1">Phe10_nw2017</strain>
    </source>
</reference>
<sequence length="61" mass="6141">MSGVGCRVSGVGCRVSGFEVSQGFLDCLPTSDTMYAVLRKAAAAKSAAGSDVSVASQRRAA</sequence>
<evidence type="ECO:0000313" key="2">
    <source>
        <dbReference type="Proteomes" id="UP000321083"/>
    </source>
</evidence>
<dbReference type="EMBL" id="SRHE01000652">
    <property type="protein sequence ID" value="TWW08474.1"/>
    <property type="molecule type" value="Genomic_DNA"/>
</dbReference>
<evidence type="ECO:0000313" key="1">
    <source>
        <dbReference type="EMBL" id="TWW08474.1"/>
    </source>
</evidence>
<accession>A0A5C6M5K7</accession>
<dbReference type="Proteomes" id="UP000321083">
    <property type="component" value="Unassembled WGS sequence"/>
</dbReference>
<protein>
    <submittedName>
        <fullName evidence="1">Uncharacterized protein</fullName>
    </submittedName>
</protein>
<name>A0A5C6M5K7_9PLAN</name>
<dbReference type="AlphaFoldDB" id="A0A5C6M5K7"/>